<dbReference type="InterPro" id="IPR007487">
    <property type="entry name" value="ABC_transpt-TYRBP-like"/>
</dbReference>
<feature type="chain" id="PRO_5037990495" evidence="1">
    <location>
        <begin position="22"/>
        <end position="334"/>
    </location>
</feature>
<dbReference type="RefSeq" id="WP_249287232.1">
    <property type="nucleotide sequence ID" value="NZ_JACRWC010000098.1"/>
</dbReference>
<dbReference type="InterPro" id="IPR028082">
    <property type="entry name" value="Peripla_BP_I"/>
</dbReference>
<evidence type="ECO:0000313" key="3">
    <source>
        <dbReference type="Proteomes" id="UP000644115"/>
    </source>
</evidence>
<dbReference type="PROSITE" id="PS51257">
    <property type="entry name" value="PROKAR_LIPOPROTEIN"/>
    <property type="match status" value="1"/>
</dbReference>
<keyword evidence="3" id="KW-1185">Reference proteome</keyword>
<organism evidence="2 3">
    <name type="scientific">Lentihominibacter faecis</name>
    <dbReference type="NCBI Taxonomy" id="2764712"/>
    <lineage>
        <taxon>Bacteria</taxon>
        <taxon>Bacillati</taxon>
        <taxon>Bacillota</taxon>
        <taxon>Clostridia</taxon>
        <taxon>Peptostreptococcales</taxon>
        <taxon>Anaerovoracaceae</taxon>
        <taxon>Lentihominibacter</taxon>
    </lineage>
</organism>
<dbReference type="Gene3D" id="3.40.50.2300">
    <property type="match status" value="2"/>
</dbReference>
<name>A0A923ND50_9FIRM</name>
<dbReference type="AlphaFoldDB" id="A0A923ND50"/>
<evidence type="ECO:0000256" key="1">
    <source>
        <dbReference type="SAM" id="SignalP"/>
    </source>
</evidence>
<dbReference type="SUPFAM" id="SSF53822">
    <property type="entry name" value="Periplasmic binding protein-like I"/>
    <property type="match status" value="1"/>
</dbReference>
<feature type="signal peptide" evidence="1">
    <location>
        <begin position="1"/>
        <end position="21"/>
    </location>
</feature>
<dbReference type="PANTHER" id="PTHR35271">
    <property type="entry name" value="ABC TRANSPORTER, SUBSTRATE-BINDING LIPOPROTEIN-RELATED"/>
    <property type="match status" value="1"/>
</dbReference>
<gene>
    <name evidence="2" type="ORF">H8876_07570</name>
</gene>
<evidence type="ECO:0000313" key="2">
    <source>
        <dbReference type="EMBL" id="MBC5999854.1"/>
    </source>
</evidence>
<accession>A0A923ND50</accession>
<dbReference type="Pfam" id="PF04392">
    <property type="entry name" value="ABC_sub_bind"/>
    <property type="match status" value="1"/>
</dbReference>
<keyword evidence="1" id="KW-0732">Signal</keyword>
<dbReference type="Proteomes" id="UP000644115">
    <property type="component" value="Unassembled WGS sequence"/>
</dbReference>
<dbReference type="EMBL" id="JACRWC010000098">
    <property type="protein sequence ID" value="MBC5999854.1"/>
    <property type="molecule type" value="Genomic_DNA"/>
</dbReference>
<proteinExistence type="predicted"/>
<comment type="caution">
    <text evidence="2">The sequence shown here is derived from an EMBL/GenBank/DDBJ whole genome shotgun (WGS) entry which is preliminary data.</text>
</comment>
<dbReference type="PANTHER" id="PTHR35271:SF1">
    <property type="entry name" value="ABC TRANSPORTER, SUBSTRATE-BINDING LIPOPROTEIN"/>
    <property type="match status" value="1"/>
</dbReference>
<reference evidence="2" key="1">
    <citation type="submission" date="2020-08" db="EMBL/GenBank/DDBJ databases">
        <authorList>
            <person name="Liu C."/>
            <person name="Sun Q."/>
        </authorList>
    </citation>
    <scope>NUCLEOTIDE SEQUENCE</scope>
    <source>
        <strain evidence="2">BX16</strain>
    </source>
</reference>
<dbReference type="CDD" id="cd06325">
    <property type="entry name" value="PBP1_ABC_unchar_transporter"/>
    <property type="match status" value="1"/>
</dbReference>
<sequence>MRRKSIAVIAAALMVMVAVMAGFTGCGDKSAKSDKVIKIGLVQLVEHTSLDQIRESIIDELEEEGYVDGENIEIDYQNAQNEQSNLKTICQGFVADDVDLIIAITTPATQVAMSETSDIPIVFSAVTDPVASEVVKDLDNPGGNVTGTSDAISVDQIMELAEEVTPGYKTIGALYNSSETNSVSVVDELKAYAKEKGYKVEDAAITSANEIQPAAQSLAKKCDIVFSPIDNTVASSIATANDVFIKNKIPFYVAADSMVKDGALATCGINYEDLGKETAKMAVEIINGEDSGKMPVKTMKDCDVYINSDTAKSLGITIPDDVLKKAVDLAKEDL</sequence>
<protein>
    <submittedName>
        <fullName evidence="2">ABC transporter substrate-binding protein</fullName>
    </submittedName>
</protein>